<protein>
    <recommendedName>
        <fullName evidence="3">F-box domain-containing protein</fullName>
    </recommendedName>
</protein>
<organism evidence="1 2">
    <name type="scientific">Phlebiopsis gigantea (strain 11061_1 CR5-6)</name>
    <name type="common">White-rot fungus</name>
    <name type="synonym">Peniophora gigantea</name>
    <dbReference type="NCBI Taxonomy" id="745531"/>
    <lineage>
        <taxon>Eukaryota</taxon>
        <taxon>Fungi</taxon>
        <taxon>Dikarya</taxon>
        <taxon>Basidiomycota</taxon>
        <taxon>Agaricomycotina</taxon>
        <taxon>Agaricomycetes</taxon>
        <taxon>Polyporales</taxon>
        <taxon>Phanerochaetaceae</taxon>
        <taxon>Phlebiopsis</taxon>
    </lineage>
</organism>
<name>A0A0C3P0M5_PHLG1</name>
<dbReference type="EMBL" id="KN840447">
    <property type="protein sequence ID" value="KIP11294.1"/>
    <property type="molecule type" value="Genomic_DNA"/>
</dbReference>
<dbReference type="OrthoDB" id="3543113at2759"/>
<sequence length="542" mass="61260">MHPAPAVHRVFGITELLGEVVRHVAQDSLHDTASLCVTNRLFHNVAQNELWRSLGSLHPLLGCFSEECLEYDSCDSSDNPHPRRAPLPAEWERFLDAASRVRSLKHHVSEDDISNEVFDVIAIYRPRLLLLPNIEHLEWLDDENQTTDISMHALLFLGPRLRSLELTKIQFASHWGVTAFTNITALLKTIHHMGCRLDSLKVSLDQVASEEVSIATAALVLANNLKEFLGQYIRLPNDAIVHLAGLPSLITAGISLQTGATFERLDGPLFPAVEYMHVSLDDLAEWPCRRLITNIASPRLGTLGVTFRREPNQNALHSLVDELAKSQHAAQLHTLHLVQDSARYKTLEDQVPDRPDLVINCVTLLPMLSIRNLVDIEISSPYVDLDDYTLITIIESFPLLRRLYFNPGYYSGRAPKTTLKSVVTAASRLPRLQELGFPVDVSTESVHTVNQFSIVNWTCTRLHVADSPLSHDQIHSIAQFLYSWFRHVELCITTLRPDVPGDLAHADQRAIYAANWEQCNRIMHPWKWWTDEVTAHLATETY</sequence>
<evidence type="ECO:0008006" key="3">
    <source>
        <dbReference type="Google" id="ProtNLM"/>
    </source>
</evidence>
<gene>
    <name evidence="1" type="ORF">PHLGIDRAFT_141349</name>
</gene>
<evidence type="ECO:0000313" key="2">
    <source>
        <dbReference type="Proteomes" id="UP000053257"/>
    </source>
</evidence>
<dbReference type="HOGENOM" id="CLU_021164_0_3_1"/>
<evidence type="ECO:0000313" key="1">
    <source>
        <dbReference type="EMBL" id="KIP11294.1"/>
    </source>
</evidence>
<dbReference type="STRING" id="745531.A0A0C3P0M5"/>
<keyword evidence="2" id="KW-1185">Reference proteome</keyword>
<proteinExistence type="predicted"/>
<dbReference type="Proteomes" id="UP000053257">
    <property type="component" value="Unassembled WGS sequence"/>
</dbReference>
<dbReference type="AlphaFoldDB" id="A0A0C3P0M5"/>
<accession>A0A0C3P0M5</accession>
<reference evidence="1 2" key="1">
    <citation type="journal article" date="2014" name="PLoS Genet.">
        <title>Analysis of the Phlebiopsis gigantea genome, transcriptome and secretome provides insight into its pioneer colonization strategies of wood.</title>
        <authorList>
            <person name="Hori C."/>
            <person name="Ishida T."/>
            <person name="Igarashi K."/>
            <person name="Samejima M."/>
            <person name="Suzuki H."/>
            <person name="Master E."/>
            <person name="Ferreira P."/>
            <person name="Ruiz-Duenas F.J."/>
            <person name="Held B."/>
            <person name="Canessa P."/>
            <person name="Larrondo L.F."/>
            <person name="Schmoll M."/>
            <person name="Druzhinina I.S."/>
            <person name="Kubicek C.P."/>
            <person name="Gaskell J.A."/>
            <person name="Kersten P."/>
            <person name="St John F."/>
            <person name="Glasner J."/>
            <person name="Sabat G."/>
            <person name="Splinter BonDurant S."/>
            <person name="Syed K."/>
            <person name="Yadav J."/>
            <person name="Mgbeahuruike A.C."/>
            <person name="Kovalchuk A."/>
            <person name="Asiegbu F.O."/>
            <person name="Lackner G."/>
            <person name="Hoffmeister D."/>
            <person name="Rencoret J."/>
            <person name="Gutierrez A."/>
            <person name="Sun H."/>
            <person name="Lindquist E."/>
            <person name="Barry K."/>
            <person name="Riley R."/>
            <person name="Grigoriev I.V."/>
            <person name="Henrissat B."/>
            <person name="Kues U."/>
            <person name="Berka R.M."/>
            <person name="Martinez A.T."/>
            <person name="Covert S.F."/>
            <person name="Blanchette R.A."/>
            <person name="Cullen D."/>
        </authorList>
    </citation>
    <scope>NUCLEOTIDE SEQUENCE [LARGE SCALE GENOMIC DNA]</scope>
    <source>
        <strain evidence="1 2">11061_1 CR5-6</strain>
    </source>
</reference>